<dbReference type="EMBL" id="FAOZ01000010">
    <property type="protein sequence ID" value="CUU57156.1"/>
    <property type="molecule type" value="Genomic_DNA"/>
</dbReference>
<evidence type="ECO:0000313" key="4">
    <source>
        <dbReference type="Proteomes" id="UP000198802"/>
    </source>
</evidence>
<dbReference type="Pfam" id="PF13517">
    <property type="entry name" value="FG-GAP_3"/>
    <property type="match status" value="2"/>
</dbReference>
<sequence>MRLQAGRIALVAAVLWSASWAVADSAAASTSVSGFANRSGDFNGDGRDDILSFDHQTNGVDVALSTVLPAQWNSLQTFGVRERWADTPRGPDDLTLVGDADGDGLDDLVTITARKGDAGVVRVWLSTGSTFVDSPGWQDSLPAGQLVTADDLAVVPAVGDFNGDGLADVAAFVTAGSAAGTVRFALSTGTGFDSVQAVADAFPAGTGAAPEVGDFNGDGRDDFAVFTRGVTADVYVSVSTGYGFDPAALWHDSFAGGSGYPAVGDFNGDGRDDMVAFTHDAAADVYVALSTGSGFSGTTKWQDNFAPRPEYPGVGDADGDGRDDILVYTGGPANDVWVALSTYFWTPRTGVVRYFGNSEKWHDNFSIGNYALGIAYWP</sequence>
<dbReference type="InterPro" id="IPR028994">
    <property type="entry name" value="Integrin_alpha_N"/>
</dbReference>
<dbReference type="InterPro" id="IPR013517">
    <property type="entry name" value="FG-GAP"/>
</dbReference>
<proteinExistence type="predicted"/>
<dbReference type="AlphaFoldDB" id="A0A0S4QPC4"/>
<dbReference type="Proteomes" id="UP000198802">
    <property type="component" value="Unassembled WGS sequence"/>
</dbReference>
<dbReference type="Gene3D" id="2.130.10.130">
    <property type="entry name" value="Integrin alpha, N-terminal"/>
    <property type="match status" value="1"/>
</dbReference>
<dbReference type="PANTHER" id="PTHR46580">
    <property type="entry name" value="SENSOR KINASE-RELATED"/>
    <property type="match status" value="1"/>
</dbReference>
<protein>
    <submittedName>
        <fullName evidence="3">Repeat domain-containing protein</fullName>
    </submittedName>
</protein>
<organism evidence="3 4">
    <name type="scientific">Parafrankia irregularis</name>
    <dbReference type="NCBI Taxonomy" id="795642"/>
    <lineage>
        <taxon>Bacteria</taxon>
        <taxon>Bacillati</taxon>
        <taxon>Actinomycetota</taxon>
        <taxon>Actinomycetes</taxon>
        <taxon>Frankiales</taxon>
        <taxon>Frankiaceae</taxon>
        <taxon>Parafrankia</taxon>
    </lineage>
</organism>
<feature type="signal peptide" evidence="2">
    <location>
        <begin position="1"/>
        <end position="23"/>
    </location>
</feature>
<feature type="chain" id="PRO_5038355749" evidence="2">
    <location>
        <begin position="24"/>
        <end position="378"/>
    </location>
</feature>
<keyword evidence="4" id="KW-1185">Reference proteome</keyword>
<gene>
    <name evidence="3" type="ORF">Ga0074812_110171</name>
</gene>
<evidence type="ECO:0000313" key="3">
    <source>
        <dbReference type="EMBL" id="CUU57156.1"/>
    </source>
</evidence>
<accession>A0A0S4QPC4</accession>
<evidence type="ECO:0000256" key="2">
    <source>
        <dbReference type="SAM" id="SignalP"/>
    </source>
</evidence>
<dbReference type="SUPFAM" id="SSF69318">
    <property type="entry name" value="Integrin alpha N-terminal domain"/>
    <property type="match status" value="1"/>
</dbReference>
<keyword evidence="1 2" id="KW-0732">Signal</keyword>
<name>A0A0S4QPC4_9ACTN</name>
<evidence type="ECO:0000256" key="1">
    <source>
        <dbReference type="ARBA" id="ARBA00022729"/>
    </source>
</evidence>
<reference evidence="4" key="1">
    <citation type="submission" date="2015-11" db="EMBL/GenBank/DDBJ databases">
        <authorList>
            <person name="Varghese N."/>
        </authorList>
    </citation>
    <scope>NUCLEOTIDE SEQUENCE [LARGE SCALE GENOMIC DNA]</scope>
    <source>
        <strain evidence="4">DSM 45899</strain>
    </source>
</reference>
<dbReference type="RefSeq" id="WP_091278185.1">
    <property type="nucleotide sequence ID" value="NZ_FAOZ01000010.1"/>
</dbReference>
<dbReference type="Gene3D" id="2.40.128.340">
    <property type="match status" value="2"/>
</dbReference>